<dbReference type="AlphaFoldDB" id="A0A6B0T530"/>
<dbReference type="Proteomes" id="UP000466535">
    <property type="component" value="Unassembled WGS sequence"/>
</dbReference>
<dbReference type="InterPro" id="IPR007381">
    <property type="entry name" value="CheF1/F2"/>
</dbReference>
<dbReference type="GO" id="GO:0006935">
    <property type="term" value="P:chemotaxis"/>
    <property type="evidence" value="ECO:0007669"/>
    <property type="project" value="InterPro"/>
</dbReference>
<sequence length="308" mass="34236">MREVGSGDEQAIRADGGTVEKPVISADIAFVVESSSEHEPTSGRITLGTDRFVIESGDASIELDLDSLTDIAPGYAPQAYSDVFDTSVMFSYAGSRNKGILIIEPIEMSTRRFLTGLLSAILDGVPAAIAHPVERGQQETDEEPEVETLYAHPYELEFGGTGDRGTGTTIKFSSIIHLEDVQMYYEGEHVPALSVRYLQLIGPPLTTEIRLVSDREHTLVRRILMWEYNRRVEKIKRLTLNPDQEDVLRALQNSHDGRDRALIAALDKTPEELATILETLKQRGLVKETGTKLELTQTGHMLFTHEMI</sequence>
<accession>A0A6B0T530</accession>
<dbReference type="EMBL" id="WUUT01000002">
    <property type="protein sequence ID" value="MXR51286.1"/>
    <property type="molecule type" value="Genomic_DNA"/>
</dbReference>
<keyword evidence="2" id="KW-1185">Reference proteome</keyword>
<protein>
    <recommendedName>
        <fullName evidence="3">Taxis protein</fullName>
    </recommendedName>
</protein>
<dbReference type="RefSeq" id="WP_159763427.1">
    <property type="nucleotide sequence ID" value="NZ_WUUT01000002.1"/>
</dbReference>
<gene>
    <name evidence="1" type="ORF">GRX03_06665</name>
</gene>
<evidence type="ECO:0008006" key="3">
    <source>
        <dbReference type="Google" id="ProtNLM"/>
    </source>
</evidence>
<dbReference type="Pfam" id="PF04283">
    <property type="entry name" value="CheF-arch"/>
    <property type="match status" value="1"/>
</dbReference>
<proteinExistence type="predicted"/>
<name>A0A6B0T530_9EURY</name>
<reference evidence="1 2" key="1">
    <citation type="submission" date="2019-12" db="EMBL/GenBank/DDBJ databases">
        <title>Isolation and characterization of three novel carbon monoxide-oxidizing members of Halobacteria from salione crusts and soils.</title>
        <authorList>
            <person name="Myers M.R."/>
            <person name="King G.M."/>
        </authorList>
    </citation>
    <scope>NUCLEOTIDE SEQUENCE [LARGE SCALE GENOMIC DNA]</scope>
    <source>
        <strain evidence="1 2">WSH3</strain>
    </source>
</reference>
<evidence type="ECO:0000313" key="1">
    <source>
        <dbReference type="EMBL" id="MXR51286.1"/>
    </source>
</evidence>
<comment type="caution">
    <text evidence="1">The sequence shown here is derived from an EMBL/GenBank/DDBJ whole genome shotgun (WGS) entry which is preliminary data.</text>
</comment>
<evidence type="ECO:0000313" key="2">
    <source>
        <dbReference type="Proteomes" id="UP000466535"/>
    </source>
</evidence>
<organism evidence="1 2">
    <name type="scientific">Halovenus carboxidivorans</name>
    <dbReference type="NCBI Taxonomy" id="2692199"/>
    <lineage>
        <taxon>Archaea</taxon>
        <taxon>Methanobacteriati</taxon>
        <taxon>Methanobacteriota</taxon>
        <taxon>Stenosarchaea group</taxon>
        <taxon>Halobacteria</taxon>
        <taxon>Halobacteriales</taxon>
        <taxon>Haloarculaceae</taxon>
        <taxon>Halovenus</taxon>
    </lineage>
</organism>